<dbReference type="CDD" id="cd02209">
    <property type="entry name" value="cupin_XRE_C"/>
    <property type="match status" value="1"/>
</dbReference>
<reference evidence="3" key="1">
    <citation type="submission" date="2016-10" db="EMBL/GenBank/DDBJ databases">
        <authorList>
            <person name="Varghese N."/>
            <person name="Submissions S."/>
        </authorList>
    </citation>
    <scope>NUCLEOTIDE SEQUENCE [LARGE SCALE GENOMIC DNA]</scope>
    <source>
        <strain evidence="3">DSM 22082</strain>
    </source>
</reference>
<dbReference type="Pfam" id="PF07883">
    <property type="entry name" value="Cupin_2"/>
    <property type="match status" value="1"/>
</dbReference>
<dbReference type="GO" id="GO:0005829">
    <property type="term" value="C:cytosol"/>
    <property type="evidence" value="ECO:0007669"/>
    <property type="project" value="TreeGrafter"/>
</dbReference>
<sequence length="197" mass="21616">MSAENAPPNAADPSVEYMGALIHQLRESAGMTLTDLSRVAGVSQGLLSQIERGRGNPAYLTLLKIAKAFNVPVGRFFTQAEESADNRVVRADNRRQLQVTDRGLVYELLTPTMNGELLVLKVRVPSGYSNESVPFNHHRAEECLFVLEGTCFFQVGDDGYTLEAGDSITYQGDQPHWFRVVGDAEAVIIATMTPPVF</sequence>
<dbReference type="Gene3D" id="2.60.120.10">
    <property type="entry name" value="Jelly Rolls"/>
    <property type="match status" value="1"/>
</dbReference>
<keyword evidence="1" id="KW-0238">DNA-binding</keyword>
<dbReference type="OrthoDB" id="5114244at2"/>
<dbReference type="PROSITE" id="PS50943">
    <property type="entry name" value="HTH_CROC1"/>
    <property type="match status" value="1"/>
</dbReference>
<protein>
    <submittedName>
        <fullName evidence="3">Cupin domain-containing protein</fullName>
    </submittedName>
</protein>
<dbReference type="RefSeq" id="WP_092106492.1">
    <property type="nucleotide sequence ID" value="NZ_LT629739.1"/>
</dbReference>
<dbReference type="Pfam" id="PF01381">
    <property type="entry name" value="HTH_3"/>
    <property type="match status" value="1"/>
</dbReference>
<dbReference type="SMART" id="SM00530">
    <property type="entry name" value="HTH_XRE"/>
    <property type="match status" value="1"/>
</dbReference>
<gene>
    <name evidence="3" type="ORF">SAMN04489751_2827</name>
</gene>
<dbReference type="STRING" id="629680.SAMN04489751_2827"/>
<evidence type="ECO:0000313" key="4">
    <source>
        <dbReference type="Proteomes" id="UP000199700"/>
    </source>
</evidence>
<dbReference type="AlphaFoldDB" id="A0A1H1UZC7"/>
<dbReference type="EMBL" id="LT629739">
    <property type="protein sequence ID" value="SDS77259.1"/>
    <property type="molecule type" value="Genomic_DNA"/>
</dbReference>
<evidence type="ECO:0000256" key="1">
    <source>
        <dbReference type="ARBA" id="ARBA00023125"/>
    </source>
</evidence>
<dbReference type="Proteomes" id="UP000199700">
    <property type="component" value="Chromosome"/>
</dbReference>
<dbReference type="InterPro" id="IPR011051">
    <property type="entry name" value="RmlC_Cupin_sf"/>
</dbReference>
<dbReference type="InterPro" id="IPR001387">
    <property type="entry name" value="Cro/C1-type_HTH"/>
</dbReference>
<evidence type="ECO:0000259" key="2">
    <source>
        <dbReference type="PROSITE" id="PS50943"/>
    </source>
</evidence>
<dbReference type="InterPro" id="IPR010982">
    <property type="entry name" value="Lambda_DNA-bd_dom_sf"/>
</dbReference>
<dbReference type="GO" id="GO:0003677">
    <property type="term" value="F:DNA binding"/>
    <property type="evidence" value="ECO:0007669"/>
    <property type="project" value="UniProtKB-KW"/>
</dbReference>
<dbReference type="GO" id="GO:0003700">
    <property type="term" value="F:DNA-binding transcription factor activity"/>
    <property type="evidence" value="ECO:0007669"/>
    <property type="project" value="TreeGrafter"/>
</dbReference>
<dbReference type="SUPFAM" id="SSF51182">
    <property type="entry name" value="RmlC-like cupins"/>
    <property type="match status" value="1"/>
</dbReference>
<dbReference type="CDD" id="cd00093">
    <property type="entry name" value="HTH_XRE"/>
    <property type="match status" value="1"/>
</dbReference>
<dbReference type="PANTHER" id="PTHR46797:SF1">
    <property type="entry name" value="METHYLPHOSPHONATE SYNTHASE"/>
    <property type="match status" value="1"/>
</dbReference>
<name>A0A1H1UZC7_BRESA</name>
<evidence type="ECO:0000313" key="3">
    <source>
        <dbReference type="EMBL" id="SDS77259.1"/>
    </source>
</evidence>
<dbReference type="InterPro" id="IPR050807">
    <property type="entry name" value="TransReg_Diox_bact_type"/>
</dbReference>
<keyword evidence="4" id="KW-1185">Reference proteome</keyword>
<dbReference type="PANTHER" id="PTHR46797">
    <property type="entry name" value="HTH-TYPE TRANSCRIPTIONAL REGULATOR"/>
    <property type="match status" value="1"/>
</dbReference>
<dbReference type="InterPro" id="IPR013096">
    <property type="entry name" value="Cupin_2"/>
</dbReference>
<accession>A0A1H1UZC7</accession>
<dbReference type="Gene3D" id="1.10.260.40">
    <property type="entry name" value="lambda repressor-like DNA-binding domains"/>
    <property type="match status" value="1"/>
</dbReference>
<proteinExistence type="predicted"/>
<feature type="domain" description="HTH cro/C1-type" evidence="2">
    <location>
        <begin position="22"/>
        <end position="76"/>
    </location>
</feature>
<organism evidence="3 4">
    <name type="scientific">Brevibacterium sandarakinum</name>
    <dbReference type="NCBI Taxonomy" id="629680"/>
    <lineage>
        <taxon>Bacteria</taxon>
        <taxon>Bacillati</taxon>
        <taxon>Actinomycetota</taxon>
        <taxon>Actinomycetes</taxon>
        <taxon>Micrococcales</taxon>
        <taxon>Brevibacteriaceae</taxon>
        <taxon>Brevibacterium</taxon>
    </lineage>
</organism>
<dbReference type="SUPFAM" id="SSF47413">
    <property type="entry name" value="lambda repressor-like DNA-binding domains"/>
    <property type="match status" value="1"/>
</dbReference>
<dbReference type="InterPro" id="IPR014710">
    <property type="entry name" value="RmlC-like_jellyroll"/>
</dbReference>